<protein>
    <submittedName>
        <fullName evidence="1">Uncharacterized protein</fullName>
    </submittedName>
</protein>
<evidence type="ECO:0000313" key="2">
    <source>
        <dbReference type="Proteomes" id="UP001367508"/>
    </source>
</evidence>
<organism evidence="1 2">
    <name type="scientific">Canavalia gladiata</name>
    <name type="common">Sword bean</name>
    <name type="synonym">Dolichos gladiatus</name>
    <dbReference type="NCBI Taxonomy" id="3824"/>
    <lineage>
        <taxon>Eukaryota</taxon>
        <taxon>Viridiplantae</taxon>
        <taxon>Streptophyta</taxon>
        <taxon>Embryophyta</taxon>
        <taxon>Tracheophyta</taxon>
        <taxon>Spermatophyta</taxon>
        <taxon>Magnoliopsida</taxon>
        <taxon>eudicotyledons</taxon>
        <taxon>Gunneridae</taxon>
        <taxon>Pentapetalae</taxon>
        <taxon>rosids</taxon>
        <taxon>fabids</taxon>
        <taxon>Fabales</taxon>
        <taxon>Fabaceae</taxon>
        <taxon>Papilionoideae</taxon>
        <taxon>50 kb inversion clade</taxon>
        <taxon>NPAAA clade</taxon>
        <taxon>indigoferoid/millettioid clade</taxon>
        <taxon>Phaseoleae</taxon>
        <taxon>Canavalia</taxon>
    </lineage>
</organism>
<name>A0AAN9QKY2_CANGL</name>
<keyword evidence="2" id="KW-1185">Reference proteome</keyword>
<dbReference type="AlphaFoldDB" id="A0AAN9QKY2"/>
<reference evidence="1 2" key="1">
    <citation type="submission" date="2024-01" db="EMBL/GenBank/DDBJ databases">
        <title>The genomes of 5 underutilized Papilionoideae crops provide insights into root nodulation and disease resistanc.</title>
        <authorList>
            <person name="Jiang F."/>
        </authorList>
    </citation>
    <scope>NUCLEOTIDE SEQUENCE [LARGE SCALE GENOMIC DNA]</scope>
    <source>
        <strain evidence="1">LVBAO_FW01</strain>
        <tissue evidence="1">Leaves</tissue>
    </source>
</reference>
<accession>A0AAN9QKY2</accession>
<comment type="caution">
    <text evidence="1">The sequence shown here is derived from an EMBL/GenBank/DDBJ whole genome shotgun (WGS) entry which is preliminary data.</text>
</comment>
<gene>
    <name evidence="1" type="ORF">VNO77_20042</name>
</gene>
<dbReference type="Proteomes" id="UP001367508">
    <property type="component" value="Unassembled WGS sequence"/>
</dbReference>
<dbReference type="EMBL" id="JAYMYQ010000004">
    <property type="protein sequence ID" value="KAK7339379.1"/>
    <property type="molecule type" value="Genomic_DNA"/>
</dbReference>
<sequence length="79" mass="9084">MVITNAWKVTNLMHFTVIVVELEFSIGEAHLQSAGCLHSRIMLKPVTSMWRNPKLFKRTMLLPKTMLIRPVVQEDHVVA</sequence>
<evidence type="ECO:0000313" key="1">
    <source>
        <dbReference type="EMBL" id="KAK7339379.1"/>
    </source>
</evidence>
<proteinExistence type="predicted"/>